<evidence type="ECO:0000256" key="9">
    <source>
        <dbReference type="ARBA" id="ARBA00025772"/>
    </source>
</evidence>
<dbReference type="EMBL" id="DMND01000242">
    <property type="protein sequence ID" value="HAN29582.1"/>
    <property type="molecule type" value="Genomic_DNA"/>
</dbReference>
<keyword evidence="7 11" id="KW-1133">Transmembrane helix</keyword>
<dbReference type="GO" id="GO:0005886">
    <property type="term" value="C:plasma membrane"/>
    <property type="evidence" value="ECO:0007669"/>
    <property type="project" value="UniProtKB-SubCell"/>
</dbReference>
<evidence type="ECO:0000256" key="7">
    <source>
        <dbReference type="ARBA" id="ARBA00022989"/>
    </source>
</evidence>
<proteinExistence type="inferred from homology"/>
<dbReference type="Proteomes" id="UP000259273">
    <property type="component" value="Unassembled WGS sequence"/>
</dbReference>
<dbReference type="SUPFAM" id="SSF54523">
    <property type="entry name" value="Pili subunits"/>
    <property type="match status" value="1"/>
</dbReference>
<comment type="caution">
    <text evidence="13">The sequence shown here is derived from an EMBL/GenBank/DDBJ whole genome shotgun (WGS) entry which is preliminary data.</text>
</comment>
<keyword evidence="5" id="KW-0997">Cell inner membrane</keyword>
<evidence type="ECO:0000256" key="8">
    <source>
        <dbReference type="ARBA" id="ARBA00023136"/>
    </source>
</evidence>
<evidence type="ECO:0000313" key="14">
    <source>
        <dbReference type="Proteomes" id="UP000259273"/>
    </source>
</evidence>
<feature type="transmembrane region" description="Helical" evidence="11">
    <location>
        <begin position="12"/>
        <end position="33"/>
    </location>
</feature>
<dbReference type="Pfam" id="PF07963">
    <property type="entry name" value="N_methyl"/>
    <property type="match status" value="1"/>
</dbReference>
<protein>
    <recommendedName>
        <fullName evidence="2">Type II secretion system protein H</fullName>
    </recommendedName>
    <alternativeName>
        <fullName evidence="10">General secretion pathway protein H</fullName>
    </alternativeName>
</protein>
<evidence type="ECO:0000256" key="5">
    <source>
        <dbReference type="ARBA" id="ARBA00022519"/>
    </source>
</evidence>
<keyword evidence="8 11" id="KW-0472">Membrane</keyword>
<sequence length="194" mass="19860">MSGVTTVCRRGAGGFSLIEMMVVLVILAIALLLGGPAFTDLIRDNRLVSSVYGVRATLNLARSEALARRDRVVVCPSNATGTGCLDSANWSAGYLALMGVDASATVDAADTGNSRIHWENETNPAVTVSFTPKLVVFDTIGSALGSAGTFVFCDERGASKARGLILTNAGTVAASVDSDANGVVEDGAGNDVSC</sequence>
<reference evidence="13 14" key="1">
    <citation type="journal article" date="2018" name="Nat. Biotechnol.">
        <title>A standardized bacterial taxonomy based on genome phylogeny substantially revises the tree of life.</title>
        <authorList>
            <person name="Parks D.H."/>
            <person name="Chuvochina M."/>
            <person name="Waite D.W."/>
            <person name="Rinke C."/>
            <person name="Skarshewski A."/>
            <person name="Chaumeil P.A."/>
            <person name="Hugenholtz P."/>
        </authorList>
    </citation>
    <scope>NUCLEOTIDE SEQUENCE [LARGE SCALE GENOMIC DNA]</scope>
    <source>
        <strain evidence="13">UBA9158</strain>
    </source>
</reference>
<feature type="domain" description="General secretion pathway GspH" evidence="12">
    <location>
        <begin position="55"/>
        <end position="170"/>
    </location>
</feature>
<keyword evidence="3" id="KW-1003">Cell membrane</keyword>
<dbReference type="Gene3D" id="3.55.40.10">
    <property type="entry name" value="minor pseudopilin epsh domain"/>
    <property type="match status" value="1"/>
</dbReference>
<evidence type="ECO:0000256" key="3">
    <source>
        <dbReference type="ARBA" id="ARBA00022475"/>
    </source>
</evidence>
<dbReference type="InterPro" id="IPR045584">
    <property type="entry name" value="Pilin-like"/>
</dbReference>
<dbReference type="STRING" id="1121937.GCA_000423125_03170"/>
<evidence type="ECO:0000259" key="12">
    <source>
        <dbReference type="Pfam" id="PF12019"/>
    </source>
</evidence>
<dbReference type="AlphaFoldDB" id="A0A3C1KS95"/>
<dbReference type="NCBIfam" id="TIGR02532">
    <property type="entry name" value="IV_pilin_GFxxxE"/>
    <property type="match status" value="1"/>
</dbReference>
<dbReference type="GO" id="GO:0015627">
    <property type="term" value="C:type II protein secretion system complex"/>
    <property type="evidence" value="ECO:0007669"/>
    <property type="project" value="InterPro"/>
</dbReference>
<keyword evidence="4" id="KW-0488">Methylation</keyword>
<keyword evidence="6 11" id="KW-0812">Transmembrane</keyword>
<accession>A0A3C1KS95</accession>
<organism evidence="13 14">
    <name type="scientific">Haliea salexigens</name>
    <dbReference type="NCBI Taxonomy" id="287487"/>
    <lineage>
        <taxon>Bacteria</taxon>
        <taxon>Pseudomonadati</taxon>
        <taxon>Pseudomonadota</taxon>
        <taxon>Gammaproteobacteria</taxon>
        <taxon>Cellvibrionales</taxon>
        <taxon>Halieaceae</taxon>
        <taxon>Haliea</taxon>
    </lineage>
</organism>
<gene>
    <name evidence="13" type="ORF">DCP75_18015</name>
</gene>
<evidence type="ECO:0000313" key="13">
    <source>
        <dbReference type="EMBL" id="HAN29582.1"/>
    </source>
</evidence>
<evidence type="ECO:0000256" key="1">
    <source>
        <dbReference type="ARBA" id="ARBA00004377"/>
    </source>
</evidence>
<dbReference type="InterPro" id="IPR012902">
    <property type="entry name" value="N_methyl_site"/>
</dbReference>
<evidence type="ECO:0000256" key="6">
    <source>
        <dbReference type="ARBA" id="ARBA00022692"/>
    </source>
</evidence>
<evidence type="ECO:0000256" key="10">
    <source>
        <dbReference type="ARBA" id="ARBA00030775"/>
    </source>
</evidence>
<dbReference type="GO" id="GO:0015628">
    <property type="term" value="P:protein secretion by the type II secretion system"/>
    <property type="evidence" value="ECO:0007669"/>
    <property type="project" value="InterPro"/>
</dbReference>
<comment type="similarity">
    <text evidence="9">Belongs to the GSP H family.</text>
</comment>
<evidence type="ECO:0000256" key="11">
    <source>
        <dbReference type="SAM" id="Phobius"/>
    </source>
</evidence>
<name>A0A3C1KS95_9GAMM</name>
<dbReference type="InterPro" id="IPR022346">
    <property type="entry name" value="T2SS_GspH"/>
</dbReference>
<comment type="subcellular location">
    <subcellularLocation>
        <location evidence="1">Cell inner membrane</location>
        <topology evidence="1">Single-pass membrane protein</topology>
    </subcellularLocation>
</comment>
<evidence type="ECO:0000256" key="2">
    <source>
        <dbReference type="ARBA" id="ARBA00021549"/>
    </source>
</evidence>
<dbReference type="PROSITE" id="PS00409">
    <property type="entry name" value="PROKAR_NTER_METHYL"/>
    <property type="match status" value="1"/>
</dbReference>
<evidence type="ECO:0000256" key="4">
    <source>
        <dbReference type="ARBA" id="ARBA00022481"/>
    </source>
</evidence>
<dbReference type="Pfam" id="PF12019">
    <property type="entry name" value="GspH"/>
    <property type="match status" value="1"/>
</dbReference>